<reference evidence="2" key="1">
    <citation type="submission" date="2023-03" db="EMBL/GenBank/DDBJ databases">
        <title>Massive genome expansion in bonnet fungi (Mycena s.s.) driven by repeated elements and novel gene families across ecological guilds.</title>
        <authorList>
            <consortium name="Lawrence Berkeley National Laboratory"/>
            <person name="Harder C.B."/>
            <person name="Miyauchi S."/>
            <person name="Viragh M."/>
            <person name="Kuo A."/>
            <person name="Thoen E."/>
            <person name="Andreopoulos B."/>
            <person name="Lu D."/>
            <person name="Skrede I."/>
            <person name="Drula E."/>
            <person name="Henrissat B."/>
            <person name="Morin E."/>
            <person name="Kohler A."/>
            <person name="Barry K."/>
            <person name="LaButti K."/>
            <person name="Morin E."/>
            <person name="Salamov A."/>
            <person name="Lipzen A."/>
            <person name="Mereny Z."/>
            <person name="Hegedus B."/>
            <person name="Baldrian P."/>
            <person name="Stursova M."/>
            <person name="Weitz H."/>
            <person name="Taylor A."/>
            <person name="Grigoriev I.V."/>
            <person name="Nagy L.G."/>
            <person name="Martin F."/>
            <person name="Kauserud H."/>
        </authorList>
    </citation>
    <scope>NUCLEOTIDE SEQUENCE</scope>
    <source>
        <strain evidence="2">CBHHK002</strain>
    </source>
</reference>
<feature type="region of interest" description="Disordered" evidence="1">
    <location>
        <begin position="167"/>
        <end position="207"/>
    </location>
</feature>
<evidence type="ECO:0000313" key="3">
    <source>
        <dbReference type="Proteomes" id="UP001218218"/>
    </source>
</evidence>
<dbReference type="EMBL" id="JARIHO010000017">
    <property type="protein sequence ID" value="KAJ7348664.1"/>
    <property type="molecule type" value="Genomic_DNA"/>
</dbReference>
<dbReference type="Proteomes" id="UP001218218">
    <property type="component" value="Unassembled WGS sequence"/>
</dbReference>
<feature type="compositionally biased region" description="Basic residues" evidence="1">
    <location>
        <begin position="178"/>
        <end position="187"/>
    </location>
</feature>
<gene>
    <name evidence="2" type="ORF">DFH08DRAFT_808392</name>
</gene>
<name>A0AAD7A3D1_9AGAR</name>
<protein>
    <submittedName>
        <fullName evidence="2">Uncharacterized protein</fullName>
    </submittedName>
</protein>
<feature type="region of interest" description="Disordered" evidence="1">
    <location>
        <begin position="113"/>
        <end position="142"/>
    </location>
</feature>
<organism evidence="2 3">
    <name type="scientific">Mycena albidolilacea</name>
    <dbReference type="NCBI Taxonomy" id="1033008"/>
    <lineage>
        <taxon>Eukaryota</taxon>
        <taxon>Fungi</taxon>
        <taxon>Dikarya</taxon>
        <taxon>Basidiomycota</taxon>
        <taxon>Agaricomycotina</taxon>
        <taxon>Agaricomycetes</taxon>
        <taxon>Agaricomycetidae</taxon>
        <taxon>Agaricales</taxon>
        <taxon>Marasmiineae</taxon>
        <taxon>Mycenaceae</taxon>
        <taxon>Mycena</taxon>
    </lineage>
</organism>
<comment type="caution">
    <text evidence="2">The sequence shown here is derived from an EMBL/GenBank/DDBJ whole genome shotgun (WGS) entry which is preliminary data.</text>
</comment>
<dbReference type="AlphaFoldDB" id="A0AAD7A3D1"/>
<evidence type="ECO:0000313" key="2">
    <source>
        <dbReference type="EMBL" id="KAJ7348664.1"/>
    </source>
</evidence>
<accession>A0AAD7A3D1</accession>
<proteinExistence type="predicted"/>
<keyword evidence="3" id="KW-1185">Reference proteome</keyword>
<feature type="compositionally biased region" description="Basic and acidic residues" evidence="1">
    <location>
        <begin position="196"/>
        <end position="207"/>
    </location>
</feature>
<sequence length="207" mass="22214">MLVTLSETRFLIRKRLSLPSFHLHQQRILRGKDLSNRFNGREEGGAMNRGVVWVACALARPDLSLSLLPVAAVAQMIQTAGEGGTTTFALWETWECNTQHVVRKVVVGFGDGGPGDGAANDPRGSGATTRTSNPGGGGAGETATFTLWPSLWSAWEVAAAEMHTAIYPRGGGGAGAPRGRKQSRRRGSWRDLTCASEDKKDEDCAEY</sequence>
<evidence type="ECO:0000256" key="1">
    <source>
        <dbReference type="SAM" id="MobiDB-lite"/>
    </source>
</evidence>